<sequence length="882" mass="88669">MAPTATAGAASQGAAALAVLASCNLKELHLKRADGSRILDSLHATCRAARLIPAGTPDGSPRERYLAVFDAALNGGLGCWILDYVEVVCADRHLTSNDPLEAYLLDGGFVKAWAQARLQRAEQAATSALANDASFHAFQASHLQQQLAQMRVLVSVLRSLDRIRAVAAGGTAAALAAAAAVAAGAGQDRLSVKAELRQAVLLEQAFQVMDWCCRQGLAAPGAPPGRFASCPEWVRAVVARRARAAPRPLFLDGLLQSLTLSGAYPAASIPAMLYSLLLVVPHVDPATWTSKLALLSYYLMDSGVLDAGGAAAAAAVGGGGVPGAGAGNGGSGGGRLEAALGDLRRTFRLSPGDVGVWQCYYLLDCASPVTHGSEDPYLARACALLPSYVTASTPFAFIEALLALGRPDVALAVDRGQLGARAGPGPGPGTAVAAAGGADAPAGALAAASTTTTATSSGRCCSSLPQAMVLLEIRLRCGLMSEAFMMLRQHTADLAAAASVSAASGDGEVPGGREALQEHTRALLRHLAGWAAEADAAARAEAGAGAGDGGGGGGWLNRLTELPLNAAEEFVLVEWLTEQAEAGRPAGTFLPLFFLQRGRVSEAMAAWRRWSARQDALAAAGGAAATATPALLSGLVAAALDAAYDATLPTPLRNADVPLPPSAAAAAASASGAPVLPDLAPGQGAVSILAGLVNQASPDQPAALLPFHGTEPPPLITRVVQLPPTTFAPAAPAAPPAAAFGDEQPFSQPLFPGPAAPPPPPQQAPFAAMPLLLPSTAPFRTPPATPGFDASMWGFRPAQQQQQQQQQQQPAAGPLGNTLFGAGGGGGGAAAGGGGGGGGGLLFSVGAGAVAAEAAERPPAGAVSTAGAVSRTFKRSRPNPLP</sequence>
<dbReference type="AlphaFoldDB" id="A0A9W6BZ45"/>
<comment type="caution">
    <text evidence="2">The sequence shown here is derived from an EMBL/GenBank/DDBJ whole genome shotgun (WGS) entry which is preliminary data.</text>
</comment>
<feature type="compositionally biased region" description="Low complexity" evidence="1">
    <location>
        <begin position="799"/>
        <end position="809"/>
    </location>
</feature>
<feature type="compositionally biased region" description="Low complexity" evidence="1">
    <location>
        <begin position="730"/>
        <end position="740"/>
    </location>
</feature>
<feature type="region of interest" description="Disordered" evidence="1">
    <location>
        <begin position="780"/>
        <end position="820"/>
    </location>
</feature>
<feature type="compositionally biased region" description="Basic residues" evidence="1">
    <location>
        <begin position="872"/>
        <end position="882"/>
    </location>
</feature>
<dbReference type="GO" id="GO:0016567">
    <property type="term" value="P:protein ubiquitination"/>
    <property type="evidence" value="ECO:0007669"/>
    <property type="project" value="InterPro"/>
</dbReference>
<name>A0A9W6BZ45_9CHLO</name>
<feature type="compositionally biased region" description="Pro residues" evidence="1">
    <location>
        <begin position="751"/>
        <end position="763"/>
    </location>
</feature>
<organism evidence="2 3">
    <name type="scientific">Pleodorina starrii</name>
    <dbReference type="NCBI Taxonomy" id="330485"/>
    <lineage>
        <taxon>Eukaryota</taxon>
        <taxon>Viridiplantae</taxon>
        <taxon>Chlorophyta</taxon>
        <taxon>core chlorophytes</taxon>
        <taxon>Chlorophyceae</taxon>
        <taxon>CS clade</taxon>
        <taxon>Chlamydomonadales</taxon>
        <taxon>Volvocaceae</taxon>
        <taxon>Pleodorina</taxon>
    </lineage>
</organism>
<evidence type="ECO:0000313" key="2">
    <source>
        <dbReference type="EMBL" id="GLC60932.1"/>
    </source>
</evidence>
<keyword evidence="3" id="KW-1185">Reference proteome</keyword>
<feature type="region of interest" description="Disordered" evidence="1">
    <location>
        <begin position="730"/>
        <end position="763"/>
    </location>
</feature>
<dbReference type="PANTHER" id="PTHR47358">
    <property type="entry name" value="E3 UBIQUITIN-PROTEIN LIGASE HOS1"/>
    <property type="match status" value="1"/>
</dbReference>
<feature type="region of interest" description="Disordered" evidence="1">
    <location>
        <begin position="850"/>
        <end position="882"/>
    </location>
</feature>
<evidence type="ECO:0000313" key="3">
    <source>
        <dbReference type="Proteomes" id="UP001165080"/>
    </source>
</evidence>
<protein>
    <recommendedName>
        <fullName evidence="4">ELYS-like domain-containing protein</fullName>
    </recommendedName>
</protein>
<evidence type="ECO:0008006" key="4">
    <source>
        <dbReference type="Google" id="ProtNLM"/>
    </source>
</evidence>
<proteinExistence type="predicted"/>
<evidence type="ECO:0000256" key="1">
    <source>
        <dbReference type="SAM" id="MobiDB-lite"/>
    </source>
</evidence>
<dbReference type="Proteomes" id="UP001165080">
    <property type="component" value="Unassembled WGS sequence"/>
</dbReference>
<dbReference type="GO" id="GO:0004842">
    <property type="term" value="F:ubiquitin-protein transferase activity"/>
    <property type="evidence" value="ECO:0007669"/>
    <property type="project" value="InterPro"/>
</dbReference>
<accession>A0A9W6BZ45</accession>
<gene>
    <name evidence="2" type="primary">PLEST002566</name>
    <name evidence="2" type="ORF">PLESTB_001694100</name>
</gene>
<reference evidence="2 3" key="1">
    <citation type="journal article" date="2023" name="Commun. Biol.">
        <title>Reorganization of the ancestral sex-determining regions during the evolution of trioecy in Pleodorina starrii.</title>
        <authorList>
            <person name="Takahashi K."/>
            <person name="Suzuki S."/>
            <person name="Kawai-Toyooka H."/>
            <person name="Yamamoto K."/>
            <person name="Hamaji T."/>
            <person name="Ootsuki R."/>
            <person name="Yamaguchi H."/>
            <person name="Kawachi M."/>
            <person name="Higashiyama T."/>
            <person name="Nozaki H."/>
        </authorList>
    </citation>
    <scope>NUCLEOTIDE SEQUENCE [LARGE SCALE GENOMIC DNA]</scope>
    <source>
        <strain evidence="2 3">NIES-4479</strain>
    </source>
</reference>
<dbReference type="PANTHER" id="PTHR47358:SF2">
    <property type="entry name" value="E3 UBIQUITIN-PROTEIN LIGASE HOS1"/>
    <property type="match status" value="1"/>
</dbReference>
<dbReference type="InterPro" id="IPR044718">
    <property type="entry name" value="HOS1"/>
</dbReference>
<dbReference type="EMBL" id="BRXU01000040">
    <property type="protein sequence ID" value="GLC60932.1"/>
    <property type="molecule type" value="Genomic_DNA"/>
</dbReference>
<feature type="compositionally biased region" description="Low complexity" evidence="1">
    <location>
        <begin position="850"/>
        <end position="863"/>
    </location>
</feature>